<feature type="compositionally biased region" description="Basic and acidic residues" evidence="1">
    <location>
        <begin position="30"/>
        <end position="39"/>
    </location>
</feature>
<dbReference type="EMBL" id="KZ678394">
    <property type="protein sequence ID" value="PSR97109.1"/>
    <property type="molecule type" value="Genomic_DNA"/>
</dbReference>
<dbReference type="Proteomes" id="UP000241462">
    <property type="component" value="Unassembled WGS sequence"/>
</dbReference>
<protein>
    <submittedName>
        <fullName evidence="2">Uncharacterized protein</fullName>
    </submittedName>
</protein>
<organism evidence="2 3">
    <name type="scientific">Coniella lustricola</name>
    <dbReference type="NCBI Taxonomy" id="2025994"/>
    <lineage>
        <taxon>Eukaryota</taxon>
        <taxon>Fungi</taxon>
        <taxon>Dikarya</taxon>
        <taxon>Ascomycota</taxon>
        <taxon>Pezizomycotina</taxon>
        <taxon>Sordariomycetes</taxon>
        <taxon>Sordariomycetidae</taxon>
        <taxon>Diaporthales</taxon>
        <taxon>Schizoparmaceae</taxon>
        <taxon>Coniella</taxon>
    </lineage>
</organism>
<reference evidence="2 3" key="1">
    <citation type="journal article" date="2018" name="Mycol. Prog.">
        <title>Coniella lustricola, a new species from submerged detritus.</title>
        <authorList>
            <person name="Raudabaugh D.B."/>
            <person name="Iturriaga T."/>
            <person name="Carver A."/>
            <person name="Mondo S."/>
            <person name="Pangilinan J."/>
            <person name="Lipzen A."/>
            <person name="He G."/>
            <person name="Amirebrahimi M."/>
            <person name="Grigoriev I.V."/>
            <person name="Miller A.N."/>
        </authorList>
    </citation>
    <scope>NUCLEOTIDE SEQUENCE [LARGE SCALE GENOMIC DNA]</scope>
    <source>
        <strain evidence="2 3">B22-T-1</strain>
    </source>
</reference>
<dbReference type="InParanoid" id="A0A2T3AG08"/>
<feature type="compositionally biased region" description="Acidic residues" evidence="1">
    <location>
        <begin position="43"/>
        <end position="54"/>
    </location>
</feature>
<sequence length="54" mass="6105">MCVCVCVSRLERQIGVPRVKRRVCGGWKRTRAEPTREDTGEGGGEEEEEQEQAI</sequence>
<dbReference type="AlphaFoldDB" id="A0A2T3AG08"/>
<gene>
    <name evidence="2" type="ORF">BD289DRAFT_426433</name>
</gene>
<keyword evidence="3" id="KW-1185">Reference proteome</keyword>
<proteinExistence type="predicted"/>
<feature type="region of interest" description="Disordered" evidence="1">
    <location>
        <begin position="30"/>
        <end position="54"/>
    </location>
</feature>
<evidence type="ECO:0000313" key="2">
    <source>
        <dbReference type="EMBL" id="PSR97109.1"/>
    </source>
</evidence>
<name>A0A2T3AG08_9PEZI</name>
<accession>A0A2T3AG08</accession>
<evidence type="ECO:0000313" key="3">
    <source>
        <dbReference type="Proteomes" id="UP000241462"/>
    </source>
</evidence>
<evidence type="ECO:0000256" key="1">
    <source>
        <dbReference type="SAM" id="MobiDB-lite"/>
    </source>
</evidence>